<protein>
    <submittedName>
        <fullName evidence="1">Uncharacterized protein</fullName>
    </submittedName>
</protein>
<evidence type="ECO:0000313" key="1">
    <source>
        <dbReference type="EMBL" id="MBX39136.1"/>
    </source>
</evidence>
<sequence>MSKTLISHILWSLVSCVWLF</sequence>
<dbReference type="AlphaFoldDB" id="A0A2P2N9L9"/>
<proteinExistence type="predicted"/>
<dbReference type="PROSITE" id="PS51257">
    <property type="entry name" value="PROKAR_LIPOPROTEIN"/>
    <property type="match status" value="1"/>
</dbReference>
<accession>A0A2P2N9L9</accession>
<dbReference type="EMBL" id="GGEC01058652">
    <property type="protein sequence ID" value="MBX39136.1"/>
    <property type="molecule type" value="Transcribed_RNA"/>
</dbReference>
<reference evidence="1" key="1">
    <citation type="submission" date="2018-02" db="EMBL/GenBank/DDBJ databases">
        <title>Rhizophora mucronata_Transcriptome.</title>
        <authorList>
            <person name="Meera S.P."/>
            <person name="Sreeshan A."/>
            <person name="Augustine A."/>
        </authorList>
    </citation>
    <scope>NUCLEOTIDE SEQUENCE</scope>
    <source>
        <tissue evidence="1">Leaf</tissue>
    </source>
</reference>
<name>A0A2P2N9L9_RHIMU</name>
<organism evidence="1">
    <name type="scientific">Rhizophora mucronata</name>
    <name type="common">Asiatic mangrove</name>
    <dbReference type="NCBI Taxonomy" id="61149"/>
    <lineage>
        <taxon>Eukaryota</taxon>
        <taxon>Viridiplantae</taxon>
        <taxon>Streptophyta</taxon>
        <taxon>Embryophyta</taxon>
        <taxon>Tracheophyta</taxon>
        <taxon>Spermatophyta</taxon>
        <taxon>Magnoliopsida</taxon>
        <taxon>eudicotyledons</taxon>
        <taxon>Gunneridae</taxon>
        <taxon>Pentapetalae</taxon>
        <taxon>rosids</taxon>
        <taxon>fabids</taxon>
        <taxon>Malpighiales</taxon>
        <taxon>Rhizophoraceae</taxon>
        <taxon>Rhizophora</taxon>
    </lineage>
</organism>